<name>A0A8S9ZTM5_9BILA</name>
<dbReference type="SUPFAM" id="SSF51735">
    <property type="entry name" value="NAD(P)-binding Rossmann-fold domains"/>
    <property type="match status" value="1"/>
</dbReference>
<organism evidence="1 2">
    <name type="scientific">Meloidogyne graminicola</name>
    <dbReference type="NCBI Taxonomy" id="189291"/>
    <lineage>
        <taxon>Eukaryota</taxon>
        <taxon>Metazoa</taxon>
        <taxon>Ecdysozoa</taxon>
        <taxon>Nematoda</taxon>
        <taxon>Chromadorea</taxon>
        <taxon>Rhabditida</taxon>
        <taxon>Tylenchina</taxon>
        <taxon>Tylenchomorpha</taxon>
        <taxon>Tylenchoidea</taxon>
        <taxon>Meloidogynidae</taxon>
        <taxon>Meloidogyninae</taxon>
        <taxon>Meloidogyne</taxon>
    </lineage>
</organism>
<comment type="caution">
    <text evidence="1">The sequence shown here is derived from an EMBL/GenBank/DDBJ whole genome shotgun (WGS) entry which is preliminary data.</text>
</comment>
<proteinExistence type="predicted"/>
<gene>
    <name evidence="1" type="ORF">Mgra_00004325</name>
</gene>
<dbReference type="EMBL" id="JABEBT010000031">
    <property type="protein sequence ID" value="KAF7636339.1"/>
    <property type="molecule type" value="Genomic_DNA"/>
</dbReference>
<dbReference type="AlphaFoldDB" id="A0A8S9ZTM5"/>
<dbReference type="Proteomes" id="UP000605970">
    <property type="component" value="Unassembled WGS sequence"/>
</dbReference>
<keyword evidence="2" id="KW-1185">Reference proteome</keyword>
<dbReference type="Gene3D" id="3.40.50.720">
    <property type="entry name" value="NAD(P)-binding Rossmann-like Domain"/>
    <property type="match status" value="1"/>
</dbReference>
<dbReference type="OrthoDB" id="9989144at2759"/>
<reference evidence="1" key="1">
    <citation type="journal article" date="2020" name="Ecol. Evol.">
        <title>Genome structure and content of the rice root-knot nematode (Meloidogyne graminicola).</title>
        <authorList>
            <person name="Phan N.T."/>
            <person name="Danchin E.G.J."/>
            <person name="Klopp C."/>
            <person name="Perfus-Barbeoch L."/>
            <person name="Kozlowski D.K."/>
            <person name="Koutsovoulos G.D."/>
            <person name="Lopez-Roques C."/>
            <person name="Bouchez O."/>
            <person name="Zahm M."/>
            <person name="Besnard G."/>
            <person name="Bellafiore S."/>
        </authorList>
    </citation>
    <scope>NUCLEOTIDE SEQUENCE</scope>
    <source>
        <strain evidence="1">VN-18</strain>
    </source>
</reference>
<protein>
    <submittedName>
        <fullName evidence="1">Uncharacterized protein</fullName>
    </submittedName>
</protein>
<sequence>MFQNARRWKAYALSKFGTAILAQYLNNAYGNSVTAFAVHPGAVKTQMADSVGNKGIRKMLFFLRRLLIKPEDAAKNVLFCVDNNLKNGEYKHANQIKKFPASARKQKNINALIETSRRLIGEYKKKKNLETN</sequence>
<dbReference type="InterPro" id="IPR036291">
    <property type="entry name" value="NAD(P)-bd_dom_sf"/>
</dbReference>
<evidence type="ECO:0000313" key="2">
    <source>
        <dbReference type="Proteomes" id="UP000605970"/>
    </source>
</evidence>
<evidence type="ECO:0000313" key="1">
    <source>
        <dbReference type="EMBL" id="KAF7636339.1"/>
    </source>
</evidence>
<accession>A0A8S9ZTM5</accession>